<name>A0A9P5Q9D0_9AGAR</name>
<sequence length="365" mass="39171">MSDEQTDVLVTLQSSPPIANSEPHNDSRPTSPLGLIAPKPSVPINIKPFSQFSSSSDSNHNTYPPATSITNGDSASPDMYRPTSRGTPIPSSPESLLPHPSRPPSAAGLLDRVTFKSPPAFKTGSSLIPTASSSSSKSSGESVFSMPTSQIFRIPSEETRVLAQAQQATASRSSRNSRHVPARLPVILYRLDDQPQPRDLEALVPPNVPFGSKRSRTTTVDSMKSRTSVMSGSSRLPLLRQGSSDLLIGERGGFGSGMQIVAYAYQPDALLDGEDDGEDDDWLHDPRVSFYASPGEGKNPPTSGYVEDALSMRGLVNYTMIWLLLGALVALFIFYPVLTEVRGENTDELIANSPNINSTGQATAR</sequence>
<evidence type="ECO:0000313" key="3">
    <source>
        <dbReference type="EMBL" id="KAF9077270.1"/>
    </source>
</evidence>
<evidence type="ECO:0000313" key="4">
    <source>
        <dbReference type="Proteomes" id="UP000772434"/>
    </source>
</evidence>
<gene>
    <name evidence="3" type="ORF">BDP27DRAFT_1441973</name>
</gene>
<keyword evidence="4" id="KW-1185">Reference proteome</keyword>
<dbReference type="AlphaFoldDB" id="A0A9P5Q9D0"/>
<feature type="compositionally biased region" description="Polar residues" evidence="1">
    <location>
        <begin position="217"/>
        <end position="233"/>
    </location>
</feature>
<proteinExistence type="predicted"/>
<dbReference type="EMBL" id="JADNRY010000004">
    <property type="protein sequence ID" value="KAF9077270.1"/>
    <property type="molecule type" value="Genomic_DNA"/>
</dbReference>
<dbReference type="OrthoDB" id="3066543at2759"/>
<evidence type="ECO:0000256" key="1">
    <source>
        <dbReference type="SAM" id="MobiDB-lite"/>
    </source>
</evidence>
<feature type="compositionally biased region" description="Low complexity" evidence="1">
    <location>
        <begin position="49"/>
        <end position="58"/>
    </location>
</feature>
<evidence type="ECO:0000256" key="2">
    <source>
        <dbReference type="SAM" id="Phobius"/>
    </source>
</evidence>
<feature type="compositionally biased region" description="Low complexity" evidence="1">
    <location>
        <begin position="125"/>
        <end position="143"/>
    </location>
</feature>
<keyword evidence="2" id="KW-1133">Transmembrane helix</keyword>
<feature type="compositionally biased region" description="Polar residues" evidence="1">
    <location>
        <begin position="59"/>
        <end position="74"/>
    </location>
</feature>
<feature type="region of interest" description="Disordered" evidence="1">
    <location>
        <begin position="205"/>
        <end position="233"/>
    </location>
</feature>
<protein>
    <submittedName>
        <fullName evidence="3">Uncharacterized protein</fullName>
    </submittedName>
</protein>
<dbReference type="Proteomes" id="UP000772434">
    <property type="component" value="Unassembled WGS sequence"/>
</dbReference>
<keyword evidence="2" id="KW-0472">Membrane</keyword>
<organism evidence="3 4">
    <name type="scientific">Rhodocollybia butyracea</name>
    <dbReference type="NCBI Taxonomy" id="206335"/>
    <lineage>
        <taxon>Eukaryota</taxon>
        <taxon>Fungi</taxon>
        <taxon>Dikarya</taxon>
        <taxon>Basidiomycota</taxon>
        <taxon>Agaricomycotina</taxon>
        <taxon>Agaricomycetes</taxon>
        <taxon>Agaricomycetidae</taxon>
        <taxon>Agaricales</taxon>
        <taxon>Marasmiineae</taxon>
        <taxon>Omphalotaceae</taxon>
        <taxon>Rhodocollybia</taxon>
    </lineage>
</organism>
<feature type="region of interest" description="Disordered" evidence="1">
    <location>
        <begin position="1"/>
        <end position="143"/>
    </location>
</feature>
<feature type="transmembrane region" description="Helical" evidence="2">
    <location>
        <begin position="320"/>
        <end position="338"/>
    </location>
</feature>
<keyword evidence="2" id="KW-0812">Transmembrane</keyword>
<reference evidence="3" key="1">
    <citation type="submission" date="2020-11" db="EMBL/GenBank/DDBJ databases">
        <authorList>
            <consortium name="DOE Joint Genome Institute"/>
            <person name="Ahrendt S."/>
            <person name="Riley R."/>
            <person name="Andreopoulos W."/>
            <person name="Labutti K."/>
            <person name="Pangilinan J."/>
            <person name="Ruiz-Duenas F.J."/>
            <person name="Barrasa J.M."/>
            <person name="Sanchez-Garcia M."/>
            <person name="Camarero S."/>
            <person name="Miyauchi S."/>
            <person name="Serrano A."/>
            <person name="Linde D."/>
            <person name="Babiker R."/>
            <person name="Drula E."/>
            <person name="Ayuso-Fernandez I."/>
            <person name="Pacheco R."/>
            <person name="Padilla G."/>
            <person name="Ferreira P."/>
            <person name="Barriuso J."/>
            <person name="Kellner H."/>
            <person name="Castanera R."/>
            <person name="Alfaro M."/>
            <person name="Ramirez L."/>
            <person name="Pisabarro A.G."/>
            <person name="Kuo A."/>
            <person name="Tritt A."/>
            <person name="Lipzen A."/>
            <person name="He G."/>
            <person name="Yan M."/>
            <person name="Ng V."/>
            <person name="Cullen D."/>
            <person name="Martin F."/>
            <person name="Rosso M.-N."/>
            <person name="Henrissat B."/>
            <person name="Hibbett D."/>
            <person name="Martinez A.T."/>
            <person name="Grigoriev I.V."/>
        </authorList>
    </citation>
    <scope>NUCLEOTIDE SEQUENCE</scope>
    <source>
        <strain evidence="3">AH 40177</strain>
    </source>
</reference>
<accession>A0A9P5Q9D0</accession>
<feature type="compositionally biased region" description="Low complexity" evidence="1">
    <location>
        <begin position="88"/>
        <end position="99"/>
    </location>
</feature>
<comment type="caution">
    <text evidence="3">The sequence shown here is derived from an EMBL/GenBank/DDBJ whole genome shotgun (WGS) entry which is preliminary data.</text>
</comment>